<dbReference type="Proteomes" id="UP000321328">
    <property type="component" value="Unassembled WGS sequence"/>
</dbReference>
<accession>A0A511D3G5</accession>
<dbReference type="SUPFAM" id="SSF50022">
    <property type="entry name" value="ISP domain"/>
    <property type="match status" value="1"/>
</dbReference>
<evidence type="ECO:0000259" key="10">
    <source>
        <dbReference type="PROSITE" id="PS51296"/>
    </source>
</evidence>
<dbReference type="OrthoDB" id="25106at2"/>
<evidence type="ECO:0000256" key="7">
    <source>
        <dbReference type="ARBA" id="ARBA00023157"/>
    </source>
</evidence>
<name>A0A511D3G5_9PSEU</name>
<dbReference type="InterPro" id="IPR036922">
    <property type="entry name" value="Rieske_2Fe-2S_sf"/>
</dbReference>
<dbReference type="FunFam" id="2.102.10.10:FF:000016">
    <property type="entry name" value="Nitrite reductase/ring-hydroxylating ferredoxin subunit"/>
    <property type="match status" value="1"/>
</dbReference>
<dbReference type="InterPro" id="IPR005805">
    <property type="entry name" value="Rieske_Fe-S_prot_C"/>
</dbReference>
<evidence type="ECO:0000256" key="5">
    <source>
        <dbReference type="ARBA" id="ARBA00023004"/>
    </source>
</evidence>
<dbReference type="GO" id="GO:0004497">
    <property type="term" value="F:monooxygenase activity"/>
    <property type="evidence" value="ECO:0007669"/>
    <property type="project" value="UniProtKB-ARBA"/>
</dbReference>
<dbReference type="InterPro" id="IPR014349">
    <property type="entry name" value="Rieske_Fe-S_prot"/>
</dbReference>
<evidence type="ECO:0000313" key="11">
    <source>
        <dbReference type="EMBL" id="GEL19053.1"/>
    </source>
</evidence>
<dbReference type="CDD" id="cd03467">
    <property type="entry name" value="Rieske"/>
    <property type="match status" value="1"/>
</dbReference>
<evidence type="ECO:0000256" key="4">
    <source>
        <dbReference type="ARBA" id="ARBA00022723"/>
    </source>
</evidence>
<keyword evidence="12" id="KW-1185">Reference proteome</keyword>
<dbReference type="Pfam" id="PF00355">
    <property type="entry name" value="Rieske"/>
    <property type="match status" value="1"/>
</dbReference>
<comment type="caution">
    <text evidence="11">The sequence shown here is derived from an EMBL/GenBank/DDBJ whole genome shotgun (WGS) entry which is preliminary data.</text>
</comment>
<dbReference type="PROSITE" id="PS51296">
    <property type="entry name" value="RIESKE"/>
    <property type="match status" value="1"/>
</dbReference>
<dbReference type="GO" id="GO:0016020">
    <property type="term" value="C:membrane"/>
    <property type="evidence" value="ECO:0007669"/>
    <property type="project" value="InterPro"/>
</dbReference>
<comment type="cofactor">
    <cofactor evidence="9">
        <name>[2Fe-2S] cluster</name>
        <dbReference type="ChEBI" id="CHEBI:190135"/>
    </cofactor>
</comment>
<dbReference type="GO" id="GO:0046872">
    <property type="term" value="F:metal ion binding"/>
    <property type="evidence" value="ECO:0007669"/>
    <property type="project" value="UniProtKB-KW"/>
</dbReference>
<keyword evidence="3" id="KW-0001">2Fe-2S</keyword>
<evidence type="ECO:0000256" key="3">
    <source>
        <dbReference type="ARBA" id="ARBA00022714"/>
    </source>
</evidence>
<evidence type="ECO:0000256" key="9">
    <source>
        <dbReference type="ARBA" id="ARBA00034078"/>
    </source>
</evidence>
<keyword evidence="4" id="KW-0479">Metal-binding</keyword>
<dbReference type="InterPro" id="IPR017941">
    <property type="entry name" value="Rieske_2Fe-2S"/>
</dbReference>
<dbReference type="PANTHER" id="PTHR10134">
    <property type="entry name" value="CYTOCHROME B-C1 COMPLEX SUBUNIT RIESKE, MITOCHONDRIAL"/>
    <property type="match status" value="1"/>
</dbReference>
<dbReference type="EMBL" id="BJVI01000030">
    <property type="protein sequence ID" value="GEL19053.1"/>
    <property type="molecule type" value="Genomic_DNA"/>
</dbReference>
<dbReference type="GO" id="GO:0051537">
    <property type="term" value="F:2 iron, 2 sulfur cluster binding"/>
    <property type="evidence" value="ECO:0007669"/>
    <property type="project" value="UniProtKB-KW"/>
</dbReference>
<keyword evidence="5" id="KW-0408">Iron</keyword>
<evidence type="ECO:0000256" key="1">
    <source>
        <dbReference type="ARBA" id="ARBA00002494"/>
    </source>
</evidence>
<reference evidence="11 12" key="1">
    <citation type="submission" date="2019-07" db="EMBL/GenBank/DDBJ databases">
        <title>Whole genome shotgun sequence of Pseudonocardia asaccharolytica NBRC 16224.</title>
        <authorList>
            <person name="Hosoyama A."/>
            <person name="Uohara A."/>
            <person name="Ohji S."/>
            <person name="Ichikawa N."/>
        </authorList>
    </citation>
    <scope>NUCLEOTIDE SEQUENCE [LARGE SCALE GENOMIC DNA]</scope>
    <source>
        <strain evidence="11 12">NBRC 16224</strain>
    </source>
</reference>
<evidence type="ECO:0000256" key="2">
    <source>
        <dbReference type="ARBA" id="ARBA00015816"/>
    </source>
</evidence>
<keyword evidence="6" id="KW-0411">Iron-sulfur</keyword>
<evidence type="ECO:0000313" key="12">
    <source>
        <dbReference type="Proteomes" id="UP000321328"/>
    </source>
</evidence>
<keyword evidence="7" id="KW-1015">Disulfide bond</keyword>
<feature type="domain" description="Rieske" evidence="10">
    <location>
        <begin position="6"/>
        <end position="99"/>
    </location>
</feature>
<dbReference type="GO" id="GO:0016705">
    <property type="term" value="F:oxidoreductase activity, acting on paired donors, with incorporation or reduction of molecular oxygen"/>
    <property type="evidence" value="ECO:0007669"/>
    <property type="project" value="UniProtKB-ARBA"/>
</dbReference>
<proteinExistence type="predicted"/>
<gene>
    <name evidence="11" type="ORF">PA7_28900</name>
</gene>
<dbReference type="STRING" id="1123024.GCA_000423625_04178"/>
<dbReference type="PRINTS" id="PR00162">
    <property type="entry name" value="RIESKE"/>
</dbReference>
<sequence length="100" mass="10018">MTGDDPAPLIRTAAVPVGGGVVLRGPGVVLTQPTPGTFVAFSATCTHEGCTVHSVAGGTINCFCHGSRFRIDDGAVVGGPAPEPLPRVPITVTGEVIRVG</sequence>
<dbReference type="AlphaFoldDB" id="A0A511D3G5"/>
<evidence type="ECO:0000256" key="6">
    <source>
        <dbReference type="ARBA" id="ARBA00023014"/>
    </source>
</evidence>
<comment type="function">
    <text evidence="1">Iron-sulfur subunit of the cytochrome bc1 complex, an essential component of the respiratory electron transport chain required for ATP synthesis. The bc1 complex catalyzes the oxidation of menaquinol and the reduction of cytochrome c in the respiratory chain. The bc1 complex operates through a Q-cycle mechanism that couples electron transfer to generation of the proton gradient that drives ATP synthesis.</text>
</comment>
<dbReference type="RefSeq" id="WP_051233358.1">
    <property type="nucleotide sequence ID" value="NZ_AUII01000027.1"/>
</dbReference>
<protein>
    <recommendedName>
        <fullName evidence="2">Cytochrome bc1 complex Rieske iron-sulfur subunit</fullName>
    </recommendedName>
    <alternativeName>
        <fullName evidence="8">Cytochrome bc1 reductase complex subunit QcrA</fullName>
    </alternativeName>
</protein>
<organism evidence="11 12">
    <name type="scientific">Pseudonocardia asaccharolytica DSM 44247 = NBRC 16224</name>
    <dbReference type="NCBI Taxonomy" id="1123024"/>
    <lineage>
        <taxon>Bacteria</taxon>
        <taxon>Bacillati</taxon>
        <taxon>Actinomycetota</taxon>
        <taxon>Actinomycetes</taxon>
        <taxon>Pseudonocardiales</taxon>
        <taxon>Pseudonocardiaceae</taxon>
        <taxon>Pseudonocardia</taxon>
    </lineage>
</organism>
<dbReference type="Gene3D" id="2.102.10.10">
    <property type="entry name" value="Rieske [2Fe-2S] iron-sulphur domain"/>
    <property type="match status" value="1"/>
</dbReference>
<evidence type="ECO:0000256" key="8">
    <source>
        <dbReference type="ARBA" id="ARBA00029586"/>
    </source>
</evidence>